<evidence type="ECO:0000313" key="1">
    <source>
        <dbReference type="EMBL" id="BCN30837.1"/>
    </source>
</evidence>
<dbReference type="PANTHER" id="PTHR28255">
    <property type="match status" value="1"/>
</dbReference>
<dbReference type="RefSeq" id="WP_271711997.1">
    <property type="nucleotide sequence ID" value="NZ_AP024169.1"/>
</dbReference>
<gene>
    <name evidence="1" type="ORF">bsdtb5_21320</name>
</gene>
<accession>A0A7R7EL77</accession>
<proteinExistence type="predicted"/>
<dbReference type="PANTHER" id="PTHR28255:SF1">
    <property type="entry name" value="UPF0303 PROTEIN YBR137W"/>
    <property type="match status" value="1"/>
</dbReference>
<dbReference type="EMBL" id="AP024169">
    <property type="protein sequence ID" value="BCN30837.1"/>
    <property type="molecule type" value="Genomic_DNA"/>
</dbReference>
<dbReference type="KEGG" id="ahb:bsdtb5_21320"/>
<protein>
    <submittedName>
        <fullName evidence="1">UPF0303 protein</fullName>
    </submittedName>
</protein>
<name>A0A7R7EL77_9FIRM</name>
<dbReference type="PIRSF" id="PIRSF008757">
    <property type="entry name" value="UCP008757"/>
    <property type="match status" value="1"/>
</dbReference>
<dbReference type="SUPFAM" id="SSF143744">
    <property type="entry name" value="GlcG-like"/>
    <property type="match status" value="1"/>
</dbReference>
<dbReference type="AlphaFoldDB" id="A0A7R7EL77"/>
<sequence length="158" mass="17839">MEALDYNKLEKEEAFVLPHFLNKDAYILGNYIAEVAIEKDHPIIVCIEKNGLVVYQYAHDRSSMDNLFWIEKKMNVVKRFSKSSAFVEAKLKKQNITFEDKYGKDDRYIAVPGAVPIKVKNVGVVGVIAVSGLVSESDHQLIMSGLNYLLSVQEGEKV</sequence>
<keyword evidence="2" id="KW-1185">Reference proteome</keyword>
<dbReference type="Proteomes" id="UP000595897">
    <property type="component" value="Chromosome"/>
</dbReference>
<organism evidence="1 2">
    <name type="scientific">Anaeromicropila herbilytica</name>
    <dbReference type="NCBI Taxonomy" id="2785025"/>
    <lineage>
        <taxon>Bacteria</taxon>
        <taxon>Bacillati</taxon>
        <taxon>Bacillota</taxon>
        <taxon>Clostridia</taxon>
        <taxon>Lachnospirales</taxon>
        <taxon>Lachnospiraceae</taxon>
        <taxon>Anaeromicropila</taxon>
    </lineage>
</organism>
<dbReference type="Pfam" id="PF03928">
    <property type="entry name" value="HbpS-like"/>
    <property type="match status" value="1"/>
</dbReference>
<dbReference type="InterPro" id="IPR010371">
    <property type="entry name" value="YBR137W-like"/>
</dbReference>
<evidence type="ECO:0000313" key="2">
    <source>
        <dbReference type="Proteomes" id="UP000595897"/>
    </source>
</evidence>
<dbReference type="InterPro" id="IPR038084">
    <property type="entry name" value="PduO/GlcC-like_sf"/>
</dbReference>
<dbReference type="Gene3D" id="3.30.450.150">
    <property type="entry name" value="Haem-degrading domain"/>
    <property type="match status" value="1"/>
</dbReference>
<reference evidence="1 2" key="1">
    <citation type="submission" date="2020-11" db="EMBL/GenBank/DDBJ databases">
        <title>Draft genome sequencing of a Lachnospiraceae strain isolated from anoxic soil subjected to BSD treatment.</title>
        <authorList>
            <person name="Uek A."/>
            <person name="Tonouchi A."/>
        </authorList>
    </citation>
    <scope>NUCLEOTIDE SEQUENCE [LARGE SCALE GENOMIC DNA]</scope>
    <source>
        <strain evidence="1 2">TB5</strain>
    </source>
</reference>
<dbReference type="InterPro" id="IPR005624">
    <property type="entry name" value="PduO/GlcC-like"/>
</dbReference>